<name>A0AAD2CKV0_9STRA</name>
<comment type="caution">
    <text evidence="1">The sequence shown here is derived from an EMBL/GenBank/DDBJ whole genome shotgun (WGS) entry which is preliminary data.</text>
</comment>
<protein>
    <submittedName>
        <fullName evidence="1">Uncharacterized protein</fullName>
    </submittedName>
</protein>
<evidence type="ECO:0000313" key="1">
    <source>
        <dbReference type="EMBL" id="CAJ1935907.1"/>
    </source>
</evidence>
<gene>
    <name evidence="1" type="ORF">CYCCA115_LOCUS4957</name>
</gene>
<sequence length="215" mass="23903">MTHIRKTLLEQNNATVAFLRSNDFRALESSILALSCYNQTFPDEGLTAKDQSSGSMDEYMLLSPITDRESSGGSGTTFIYNHAIIIRTTTAAEIDPTVLAYILVFNAALAHHQLAEHNSVCHCTRMHLLTRAKQLYELAYESCDLEHNPLFQFALINNIAVIERDIGNVSTADDCFEYLLTIFIVFVDQGCELRLQRVSGFVVNVPLAIKNAPAA</sequence>
<evidence type="ECO:0000313" key="2">
    <source>
        <dbReference type="Proteomes" id="UP001295423"/>
    </source>
</evidence>
<organism evidence="1 2">
    <name type="scientific">Cylindrotheca closterium</name>
    <dbReference type="NCBI Taxonomy" id="2856"/>
    <lineage>
        <taxon>Eukaryota</taxon>
        <taxon>Sar</taxon>
        <taxon>Stramenopiles</taxon>
        <taxon>Ochrophyta</taxon>
        <taxon>Bacillariophyta</taxon>
        <taxon>Bacillariophyceae</taxon>
        <taxon>Bacillariophycidae</taxon>
        <taxon>Bacillariales</taxon>
        <taxon>Bacillariaceae</taxon>
        <taxon>Cylindrotheca</taxon>
    </lineage>
</organism>
<keyword evidence="2" id="KW-1185">Reference proteome</keyword>
<accession>A0AAD2CKV0</accession>
<dbReference type="EMBL" id="CAKOGP040000524">
    <property type="protein sequence ID" value="CAJ1935907.1"/>
    <property type="molecule type" value="Genomic_DNA"/>
</dbReference>
<dbReference type="Proteomes" id="UP001295423">
    <property type="component" value="Unassembled WGS sequence"/>
</dbReference>
<reference evidence="1" key="1">
    <citation type="submission" date="2023-08" db="EMBL/GenBank/DDBJ databases">
        <authorList>
            <person name="Audoor S."/>
            <person name="Bilcke G."/>
        </authorList>
    </citation>
    <scope>NUCLEOTIDE SEQUENCE</scope>
</reference>
<dbReference type="AlphaFoldDB" id="A0AAD2CKV0"/>
<proteinExistence type="predicted"/>